<proteinExistence type="predicted"/>
<sequence>MLDDERRGQLDRGGVRAMAADTALTALDQAVADGEAAVVVADVDWSRFAPTFTLQRASRLFDALPEAADAADVRSGPDDDGALTRTLARLSPAERETAVLDLVRTGAAAVLGHAGPDAVDPDRAFQDIGFDSLTAVELRNRLRAATGLALAAGVVFDHPTPRALARHLGAGLVPDDAPVDRALAGIDLLETAAATAADAFERDRVVGHVRALLDRIGGERVEDDTADLIEAASDDDLFAFINTELGRSDQ</sequence>
<evidence type="ECO:0000259" key="5">
    <source>
        <dbReference type="PROSITE" id="PS50075"/>
    </source>
</evidence>
<evidence type="ECO:0000313" key="6">
    <source>
        <dbReference type="EMBL" id="QFZ24471.1"/>
    </source>
</evidence>
<dbReference type="KEGG" id="ssyi:EKG83_24400"/>
<dbReference type="AlphaFoldDB" id="A0A5Q0HE67"/>
<dbReference type="InterPro" id="IPR020806">
    <property type="entry name" value="PKS_PP-bd"/>
</dbReference>
<dbReference type="OrthoDB" id="9778690at2"/>
<evidence type="ECO:0000256" key="4">
    <source>
        <dbReference type="ARBA" id="ARBA00022737"/>
    </source>
</evidence>
<dbReference type="InterPro" id="IPR006162">
    <property type="entry name" value="Ppantetheine_attach_site"/>
</dbReference>
<dbReference type="PROSITE" id="PS00012">
    <property type="entry name" value="PHOSPHOPANTETHEINE"/>
    <property type="match status" value="1"/>
</dbReference>
<dbReference type="Gene3D" id="1.10.1200.10">
    <property type="entry name" value="ACP-like"/>
    <property type="match status" value="1"/>
</dbReference>
<dbReference type="InterPro" id="IPR050091">
    <property type="entry name" value="PKS_NRPS_Biosynth_Enz"/>
</dbReference>
<evidence type="ECO:0000313" key="7">
    <source>
        <dbReference type="Proteomes" id="UP000325787"/>
    </source>
</evidence>
<keyword evidence="7" id="KW-1185">Reference proteome</keyword>
<reference evidence="7" key="1">
    <citation type="journal article" date="2021" name="Curr. Microbiol.">
        <title>Complete genome of nocamycin-producing strain Saccharothrix syringae NRRL B-16468 reveals the biosynthetic potential for secondary metabolites.</title>
        <authorList>
            <person name="Mo X."/>
            <person name="Yang S."/>
        </authorList>
    </citation>
    <scope>NUCLEOTIDE SEQUENCE [LARGE SCALE GENOMIC DNA]</scope>
    <source>
        <strain evidence="7">ATCC 51364 / DSM 43886 / JCM 6844 / KCTC 9398 / NBRC 14523 / NRRL B-16468 / INA 2240</strain>
    </source>
</reference>
<dbReference type="SMART" id="SM01294">
    <property type="entry name" value="PKS_PP_betabranch"/>
    <property type="match status" value="1"/>
</dbReference>
<evidence type="ECO:0000256" key="1">
    <source>
        <dbReference type="ARBA" id="ARBA00022450"/>
    </source>
</evidence>
<keyword evidence="4" id="KW-0677">Repeat</keyword>
<keyword evidence="2" id="KW-0597">Phosphoprotein</keyword>
<accession>A0A5Q0HE67</accession>
<dbReference type="SMART" id="SM00823">
    <property type="entry name" value="PKS_PP"/>
    <property type="match status" value="1"/>
</dbReference>
<dbReference type="PANTHER" id="PTHR43775:SF51">
    <property type="entry name" value="INACTIVE PHENOLPHTHIOCEROL SYNTHESIS POLYKETIDE SYNTHASE TYPE I PKS1-RELATED"/>
    <property type="match status" value="1"/>
</dbReference>
<evidence type="ECO:0000256" key="2">
    <source>
        <dbReference type="ARBA" id="ARBA00022553"/>
    </source>
</evidence>
<dbReference type="GO" id="GO:0004312">
    <property type="term" value="F:fatty acid synthase activity"/>
    <property type="evidence" value="ECO:0007669"/>
    <property type="project" value="TreeGrafter"/>
</dbReference>
<dbReference type="GO" id="GO:0006633">
    <property type="term" value="P:fatty acid biosynthetic process"/>
    <property type="evidence" value="ECO:0007669"/>
    <property type="project" value="TreeGrafter"/>
</dbReference>
<dbReference type="PANTHER" id="PTHR43775">
    <property type="entry name" value="FATTY ACID SYNTHASE"/>
    <property type="match status" value="1"/>
</dbReference>
<feature type="domain" description="Carrier" evidence="5">
    <location>
        <begin position="97"/>
        <end position="172"/>
    </location>
</feature>
<dbReference type="PROSITE" id="PS50075">
    <property type="entry name" value="CARRIER"/>
    <property type="match status" value="1"/>
</dbReference>
<organism evidence="6 7">
    <name type="scientific">Saccharothrix syringae</name>
    <name type="common">Nocardiopsis syringae</name>
    <dbReference type="NCBI Taxonomy" id="103733"/>
    <lineage>
        <taxon>Bacteria</taxon>
        <taxon>Bacillati</taxon>
        <taxon>Actinomycetota</taxon>
        <taxon>Actinomycetes</taxon>
        <taxon>Pseudonocardiales</taxon>
        <taxon>Pseudonocardiaceae</taxon>
        <taxon>Saccharothrix</taxon>
    </lineage>
</organism>
<dbReference type="Pfam" id="PF00550">
    <property type="entry name" value="PP-binding"/>
    <property type="match status" value="1"/>
</dbReference>
<protein>
    <recommendedName>
        <fullName evidence="5">Carrier domain-containing protein</fullName>
    </recommendedName>
</protein>
<dbReference type="InterPro" id="IPR009081">
    <property type="entry name" value="PP-bd_ACP"/>
</dbReference>
<dbReference type="Proteomes" id="UP000325787">
    <property type="component" value="Chromosome"/>
</dbReference>
<dbReference type="SUPFAM" id="SSF47336">
    <property type="entry name" value="ACP-like"/>
    <property type="match status" value="1"/>
</dbReference>
<dbReference type="EMBL" id="CP034550">
    <property type="protein sequence ID" value="QFZ24471.1"/>
    <property type="molecule type" value="Genomic_DNA"/>
</dbReference>
<name>A0A5Q0HE67_SACSY</name>
<dbReference type="InterPro" id="IPR036736">
    <property type="entry name" value="ACP-like_sf"/>
</dbReference>
<dbReference type="Gene3D" id="3.40.50.720">
    <property type="entry name" value="NAD(P)-binding Rossmann-like Domain"/>
    <property type="match status" value="1"/>
</dbReference>
<dbReference type="GO" id="GO:0031177">
    <property type="term" value="F:phosphopantetheine binding"/>
    <property type="evidence" value="ECO:0007669"/>
    <property type="project" value="InterPro"/>
</dbReference>
<evidence type="ECO:0000256" key="3">
    <source>
        <dbReference type="ARBA" id="ARBA00022679"/>
    </source>
</evidence>
<gene>
    <name evidence="6" type="ORF">EKG83_24400</name>
</gene>
<keyword evidence="1" id="KW-0596">Phosphopantetheine</keyword>
<dbReference type="FunFam" id="1.10.1200.10:FF:000007">
    <property type="entry name" value="Probable polyketide synthase pks17"/>
    <property type="match status" value="1"/>
</dbReference>
<keyword evidence="3" id="KW-0808">Transferase</keyword>